<proteinExistence type="predicted"/>
<evidence type="ECO:0000313" key="5">
    <source>
        <dbReference type="Proteomes" id="UP001174136"/>
    </source>
</evidence>
<dbReference type="GO" id="GO:0046872">
    <property type="term" value="F:metal ion binding"/>
    <property type="evidence" value="ECO:0007669"/>
    <property type="project" value="UniProtKB-KW"/>
</dbReference>
<reference evidence="4" key="1">
    <citation type="journal article" date="2023" name="Front. Mar. Sci.">
        <title>A new Merluccius polli reference genome to investigate the effects of global change in West African waters.</title>
        <authorList>
            <person name="Mateo J.L."/>
            <person name="Blanco-Fernandez C."/>
            <person name="Garcia-Vazquez E."/>
            <person name="Machado-Schiaffino G."/>
        </authorList>
    </citation>
    <scope>NUCLEOTIDE SEQUENCE</scope>
    <source>
        <strain evidence="4">C29</strain>
        <tissue evidence="4">Fin</tissue>
    </source>
</reference>
<organism evidence="4 5">
    <name type="scientific">Merluccius polli</name>
    <name type="common">Benguela hake</name>
    <name type="synonym">Merluccius cadenati</name>
    <dbReference type="NCBI Taxonomy" id="89951"/>
    <lineage>
        <taxon>Eukaryota</taxon>
        <taxon>Metazoa</taxon>
        <taxon>Chordata</taxon>
        <taxon>Craniata</taxon>
        <taxon>Vertebrata</taxon>
        <taxon>Euteleostomi</taxon>
        <taxon>Actinopterygii</taxon>
        <taxon>Neopterygii</taxon>
        <taxon>Teleostei</taxon>
        <taxon>Neoteleostei</taxon>
        <taxon>Acanthomorphata</taxon>
        <taxon>Zeiogadaria</taxon>
        <taxon>Gadariae</taxon>
        <taxon>Gadiformes</taxon>
        <taxon>Gadoidei</taxon>
        <taxon>Merlucciidae</taxon>
        <taxon>Merluccius</taxon>
    </lineage>
</organism>
<keyword evidence="5" id="KW-1185">Reference proteome</keyword>
<evidence type="ECO:0000256" key="2">
    <source>
        <dbReference type="ARBA" id="ARBA00022723"/>
    </source>
</evidence>
<dbReference type="AlphaFoldDB" id="A0AA47M616"/>
<comment type="cofactor">
    <cofactor evidence="1">
        <name>a divalent metal cation</name>
        <dbReference type="ChEBI" id="CHEBI:60240"/>
    </cofactor>
</comment>
<protein>
    <recommendedName>
        <fullName evidence="3">DDE Tnp4 domain-containing protein</fullName>
    </recommendedName>
</protein>
<keyword evidence="2" id="KW-0479">Metal-binding</keyword>
<comment type="caution">
    <text evidence="4">The sequence shown here is derived from an EMBL/GenBank/DDBJ whole genome shotgun (WGS) entry which is preliminary data.</text>
</comment>
<dbReference type="Pfam" id="PF13359">
    <property type="entry name" value="DDE_Tnp_4"/>
    <property type="match status" value="1"/>
</dbReference>
<dbReference type="InterPro" id="IPR027806">
    <property type="entry name" value="HARBI1_dom"/>
</dbReference>
<evidence type="ECO:0000313" key="4">
    <source>
        <dbReference type="EMBL" id="KAK0134276.1"/>
    </source>
</evidence>
<dbReference type="PANTHER" id="PTHR23080">
    <property type="entry name" value="THAP DOMAIN PROTEIN"/>
    <property type="match status" value="1"/>
</dbReference>
<dbReference type="EMBL" id="JAOPHQ010005717">
    <property type="protein sequence ID" value="KAK0134276.1"/>
    <property type="molecule type" value="Genomic_DNA"/>
</dbReference>
<feature type="domain" description="DDE Tnp4" evidence="3">
    <location>
        <begin position="37"/>
        <end position="205"/>
    </location>
</feature>
<name>A0AA47M616_MERPO</name>
<evidence type="ECO:0000259" key="3">
    <source>
        <dbReference type="Pfam" id="PF13359"/>
    </source>
</evidence>
<accession>A0AA47M616</accession>
<sequence>MFIRMKPLIIWPEMEHLQKTMPMQFRKHFVKKCAVIIDCFEVFIERPSNLIARAETWSSYKHHNTVKFLIGITPQGTVSYISNAWGGRVSDKHLTENCGFLDNIVPGDLVLADRGFNIQATLGCRMAHVKIPAFTRGKSQLAPVDLETTRKIAHVRIHVERVIGSVRQKYTILGGILPIDFLMCKDSDGYCTIDKIVLVCCALVNLCPSIVDFDLTQRLHRYSAVFTSSASNMAAHPGYCPRRDVGENPLSLSLYIYIHSPATLLGTPC</sequence>
<evidence type="ECO:0000256" key="1">
    <source>
        <dbReference type="ARBA" id="ARBA00001968"/>
    </source>
</evidence>
<dbReference type="Proteomes" id="UP001174136">
    <property type="component" value="Unassembled WGS sequence"/>
</dbReference>
<gene>
    <name evidence="4" type="ORF">N1851_030156</name>
</gene>